<dbReference type="Proteomes" id="UP000241587">
    <property type="component" value="Unassembled WGS sequence"/>
</dbReference>
<protein>
    <submittedName>
        <fullName evidence="2">Uncharacterized protein</fullName>
    </submittedName>
</protein>
<accession>A0A2T4GM80</accession>
<name>A0A2T4GM80_FUSCU</name>
<evidence type="ECO:0000313" key="3">
    <source>
        <dbReference type="Proteomes" id="UP000241587"/>
    </source>
</evidence>
<feature type="compositionally biased region" description="Polar residues" evidence="1">
    <location>
        <begin position="381"/>
        <end position="394"/>
    </location>
</feature>
<feature type="compositionally biased region" description="Basic and acidic residues" evidence="1">
    <location>
        <begin position="366"/>
        <end position="380"/>
    </location>
</feature>
<gene>
    <name evidence="2" type="ORF">FCULG_00001169</name>
</gene>
<feature type="compositionally biased region" description="Polar residues" evidence="1">
    <location>
        <begin position="311"/>
        <end position="320"/>
    </location>
</feature>
<comment type="caution">
    <text evidence="2">The sequence shown here is derived from an EMBL/GenBank/DDBJ whole genome shotgun (WGS) entry which is preliminary data.</text>
</comment>
<sequence>MPVNQIAPGKDLSLSQSIVTEIFHETGIPMDESSQQCWDKMAEKVMPRLLCITKLQYHPKWNTVMHKLDRMKALPSQGDRMSAPDLAFIIAAVLFRKIRPEELTSSRNKNDFVEFFGKHNGMQWLPITIKVHQQVGNHVVAIELDQKAIEPKVRFEKINGMNVAIITTKKPPTNSYEAAMQAVTRRMIKGDIDVSNNSNPNTNSQPQPQPQPSPDRDSSCSSEQLRESIETNEPNSFPSGQSESVEICDGPSSSERSQHSTDREESQHDMLGRRLDTIVYGQPRHSIGQAEPDEVPMGSIASVIVEDSPENEPQQHQNLEPRTPDSKTLRGHARQMKALGKRLPNPDQRFVKRVRRDIRQFAKLSDQKEEEMVLERESMRSRNPPSSEHASQASGIDLFGRYKMLWKGVLRENGSIPENLRELVRHDCDSNQLFYLEETEADFLAANAMRNENPQYDEETPNSTSPYDRIWPPRKKDLSIGLGGRDMEVKAVEVAGRLVNESVRGLRSISSHFETFGYAQQ</sequence>
<evidence type="ECO:0000313" key="2">
    <source>
        <dbReference type="EMBL" id="PTD04682.1"/>
    </source>
</evidence>
<keyword evidence="3" id="KW-1185">Reference proteome</keyword>
<dbReference type="OMA" id="ELNGIQW"/>
<evidence type="ECO:0000256" key="1">
    <source>
        <dbReference type="SAM" id="MobiDB-lite"/>
    </source>
</evidence>
<dbReference type="AlphaFoldDB" id="A0A2T4GM80"/>
<feature type="region of interest" description="Disordered" evidence="1">
    <location>
        <begin position="192"/>
        <end position="269"/>
    </location>
</feature>
<dbReference type="EMBL" id="PVEM01000012">
    <property type="protein sequence ID" value="PTD04682.1"/>
    <property type="molecule type" value="Genomic_DNA"/>
</dbReference>
<dbReference type="OrthoDB" id="5106256at2759"/>
<organism evidence="2 3">
    <name type="scientific">Fusarium culmorum</name>
    <dbReference type="NCBI Taxonomy" id="5516"/>
    <lineage>
        <taxon>Eukaryota</taxon>
        <taxon>Fungi</taxon>
        <taxon>Dikarya</taxon>
        <taxon>Ascomycota</taxon>
        <taxon>Pezizomycotina</taxon>
        <taxon>Sordariomycetes</taxon>
        <taxon>Hypocreomycetidae</taxon>
        <taxon>Hypocreales</taxon>
        <taxon>Nectriaceae</taxon>
        <taxon>Fusarium</taxon>
    </lineage>
</organism>
<feature type="compositionally biased region" description="Low complexity" evidence="1">
    <location>
        <begin position="195"/>
        <end position="206"/>
    </location>
</feature>
<feature type="region of interest" description="Disordered" evidence="1">
    <location>
        <begin position="308"/>
        <end position="351"/>
    </location>
</feature>
<feature type="region of interest" description="Disordered" evidence="1">
    <location>
        <begin position="366"/>
        <end position="394"/>
    </location>
</feature>
<feature type="compositionally biased region" description="Polar residues" evidence="1">
    <location>
        <begin position="231"/>
        <end position="244"/>
    </location>
</feature>
<proteinExistence type="predicted"/>
<feature type="compositionally biased region" description="Basic and acidic residues" evidence="1">
    <location>
        <begin position="214"/>
        <end position="229"/>
    </location>
</feature>
<reference evidence="2 3" key="1">
    <citation type="submission" date="2018-02" db="EMBL/GenBank/DDBJ databases">
        <title>Fusarium culmorum secondary metabolites in fungal-bacterial-plant interactions.</title>
        <authorList>
            <person name="Schmidt R."/>
        </authorList>
    </citation>
    <scope>NUCLEOTIDE SEQUENCE [LARGE SCALE GENOMIC DNA]</scope>
    <source>
        <strain evidence="2 3">PV</strain>
    </source>
</reference>
<feature type="compositionally biased region" description="Basic and acidic residues" evidence="1">
    <location>
        <begin position="256"/>
        <end position="269"/>
    </location>
</feature>